<evidence type="ECO:0000313" key="4">
    <source>
        <dbReference type="Proteomes" id="UP000195913"/>
    </source>
</evidence>
<dbReference type="Pfam" id="PF03413">
    <property type="entry name" value="PepSY"/>
    <property type="match status" value="2"/>
</dbReference>
<dbReference type="Proteomes" id="UP000195913">
    <property type="component" value="Unassembled WGS sequence"/>
</dbReference>
<feature type="domain" description="PepSY" evidence="2">
    <location>
        <begin position="63"/>
        <end position="118"/>
    </location>
</feature>
<name>A0A1R4ERT4_9MICC</name>
<evidence type="ECO:0000259" key="2">
    <source>
        <dbReference type="Pfam" id="PF03413"/>
    </source>
</evidence>
<feature type="domain" description="PepSY" evidence="2">
    <location>
        <begin position="3"/>
        <end position="38"/>
    </location>
</feature>
<evidence type="ECO:0000256" key="1">
    <source>
        <dbReference type="SAM" id="MobiDB-lite"/>
    </source>
</evidence>
<feature type="compositionally biased region" description="Polar residues" evidence="1">
    <location>
        <begin position="117"/>
        <end position="126"/>
    </location>
</feature>
<sequence length="126" mass="13683">MISLETENNETQWEVQVVTSDGTEHEVSISAEDGSVIGSPTEESDDAQDKKKHQKRVDAATVDFKEAAAKFRDAVPEARIAELGLDDEHGTTVWEGDLIDGDGAKHEVQIDARSGDVITNSKDSDD</sequence>
<evidence type="ECO:0000313" key="3">
    <source>
        <dbReference type="EMBL" id="SJM46397.1"/>
    </source>
</evidence>
<accession>A0A1R4ERT4</accession>
<organism evidence="3 4">
    <name type="scientific">Arthrobacter rhombi</name>
    <dbReference type="NCBI Taxonomy" id="71253"/>
    <lineage>
        <taxon>Bacteria</taxon>
        <taxon>Bacillati</taxon>
        <taxon>Actinomycetota</taxon>
        <taxon>Actinomycetes</taxon>
        <taxon>Micrococcales</taxon>
        <taxon>Micrococcaceae</taxon>
        <taxon>Arthrobacter</taxon>
    </lineage>
</organism>
<keyword evidence="4" id="KW-1185">Reference proteome</keyword>
<dbReference type="EMBL" id="FUHW01000002">
    <property type="protein sequence ID" value="SJM46397.1"/>
    <property type="molecule type" value="Genomic_DNA"/>
</dbReference>
<feature type="region of interest" description="Disordered" evidence="1">
    <location>
        <begin position="107"/>
        <end position="126"/>
    </location>
</feature>
<gene>
    <name evidence="3" type="ORF">FM101_00465</name>
</gene>
<protein>
    <recommendedName>
        <fullName evidence="2">PepSY domain-containing protein</fullName>
    </recommendedName>
</protein>
<reference evidence="3 4" key="1">
    <citation type="submission" date="2017-02" db="EMBL/GenBank/DDBJ databases">
        <authorList>
            <person name="Peterson S.W."/>
        </authorList>
    </citation>
    <scope>NUCLEOTIDE SEQUENCE [LARGE SCALE GENOMIC DNA]</scope>
    <source>
        <strain evidence="3 4">B Ar 00.02</strain>
    </source>
</reference>
<dbReference type="InterPro" id="IPR025711">
    <property type="entry name" value="PepSY"/>
</dbReference>
<dbReference type="AlphaFoldDB" id="A0A1R4ERT4"/>
<feature type="region of interest" description="Disordered" evidence="1">
    <location>
        <begin position="20"/>
        <end position="55"/>
    </location>
</feature>
<proteinExistence type="predicted"/>
<dbReference type="Gene3D" id="3.10.450.40">
    <property type="match status" value="2"/>
</dbReference>